<dbReference type="Proteomes" id="UP001375240">
    <property type="component" value="Unassembled WGS sequence"/>
</dbReference>
<dbReference type="FunFam" id="3.40.1090.10:FF:000013">
    <property type="entry name" value="Lysophospholipase NTE1"/>
    <property type="match status" value="1"/>
</dbReference>
<feature type="compositionally biased region" description="Polar residues" evidence="17">
    <location>
        <begin position="339"/>
        <end position="349"/>
    </location>
</feature>
<evidence type="ECO:0000256" key="4">
    <source>
        <dbReference type="ARBA" id="ARBA00018317"/>
    </source>
</evidence>
<dbReference type="InterPro" id="IPR056556">
    <property type="entry name" value="NTE1_P-loop_dom"/>
</dbReference>
<keyword evidence="21" id="KW-1185">Reference proteome</keyword>
<proteinExistence type="inferred from homology"/>
<comment type="catalytic activity">
    <reaction evidence="14 16">
        <text>a 1-acyl-sn-glycero-3-phosphocholine + H2O = sn-glycerol 3-phosphocholine + a fatty acid + H(+)</text>
        <dbReference type="Rhea" id="RHEA:15177"/>
        <dbReference type="ChEBI" id="CHEBI:15377"/>
        <dbReference type="ChEBI" id="CHEBI:15378"/>
        <dbReference type="ChEBI" id="CHEBI:16870"/>
        <dbReference type="ChEBI" id="CHEBI:28868"/>
        <dbReference type="ChEBI" id="CHEBI:58168"/>
        <dbReference type="EC" id="3.1.1.5"/>
    </reaction>
</comment>
<comment type="subcellular location">
    <subcellularLocation>
        <location evidence="1">Endoplasmic reticulum membrane</location>
        <topology evidence="1">Multi-pass membrane protein</topology>
    </subcellularLocation>
</comment>
<feature type="compositionally biased region" description="Basic residues" evidence="17">
    <location>
        <begin position="357"/>
        <end position="372"/>
    </location>
</feature>
<feature type="region of interest" description="Disordered" evidence="17">
    <location>
        <begin position="250"/>
        <end position="372"/>
    </location>
</feature>
<dbReference type="Pfam" id="PF01734">
    <property type="entry name" value="Patatin"/>
    <property type="match status" value="1"/>
</dbReference>
<evidence type="ECO:0000256" key="7">
    <source>
        <dbReference type="ARBA" id="ARBA00022801"/>
    </source>
</evidence>
<dbReference type="SUPFAM" id="SSF51206">
    <property type="entry name" value="cAMP-binding domain-like"/>
    <property type="match status" value="3"/>
</dbReference>
<keyword evidence="8 16" id="KW-0256">Endoplasmic reticulum</keyword>
<evidence type="ECO:0000256" key="1">
    <source>
        <dbReference type="ARBA" id="ARBA00004477"/>
    </source>
</evidence>
<evidence type="ECO:0000256" key="2">
    <source>
        <dbReference type="ARBA" id="ARBA00006636"/>
    </source>
</evidence>
<feature type="domain" description="Cyclic nucleotide-binding" evidence="18">
    <location>
        <begin position="693"/>
        <end position="749"/>
    </location>
</feature>
<evidence type="ECO:0000256" key="8">
    <source>
        <dbReference type="ARBA" id="ARBA00022824"/>
    </source>
</evidence>
<evidence type="ECO:0000256" key="10">
    <source>
        <dbReference type="ARBA" id="ARBA00022989"/>
    </source>
</evidence>
<feature type="active site" description="Proton acceptor" evidence="15">
    <location>
        <position position="1377"/>
    </location>
</feature>
<dbReference type="InterPro" id="IPR001423">
    <property type="entry name" value="LysoPLipase_patatin_CS"/>
</dbReference>
<evidence type="ECO:0000256" key="9">
    <source>
        <dbReference type="ARBA" id="ARBA00022963"/>
    </source>
</evidence>
<feature type="short sequence motif" description="GXSXG" evidence="15">
    <location>
        <begin position="1257"/>
        <end position="1261"/>
    </location>
</feature>
<dbReference type="Gene3D" id="2.60.120.10">
    <property type="entry name" value="Jelly Rolls"/>
    <property type="match status" value="3"/>
</dbReference>
<dbReference type="PANTHER" id="PTHR14226:SF29">
    <property type="entry name" value="NEUROPATHY TARGET ESTERASE SWS"/>
    <property type="match status" value="1"/>
</dbReference>
<dbReference type="EMBL" id="JAVHNQ010000007">
    <property type="protein sequence ID" value="KAK6341605.1"/>
    <property type="molecule type" value="Genomic_DNA"/>
</dbReference>
<evidence type="ECO:0000256" key="15">
    <source>
        <dbReference type="PROSITE-ProRule" id="PRU01161"/>
    </source>
</evidence>
<dbReference type="FunFam" id="3.40.1090.10:FF:000007">
    <property type="entry name" value="Lysophospholipase NTE1"/>
    <property type="match status" value="1"/>
</dbReference>
<accession>A0AAV9UHS9</accession>
<feature type="transmembrane region" description="Helical" evidence="16">
    <location>
        <begin position="79"/>
        <end position="100"/>
    </location>
</feature>
<evidence type="ECO:0000256" key="5">
    <source>
        <dbReference type="ARBA" id="ARBA00022692"/>
    </source>
</evidence>
<dbReference type="InterPro" id="IPR050301">
    <property type="entry name" value="NTE"/>
</dbReference>
<evidence type="ECO:0000259" key="18">
    <source>
        <dbReference type="PROSITE" id="PS50042"/>
    </source>
</evidence>
<comment type="caution">
    <text evidence="20">The sequence shown here is derived from an EMBL/GenBank/DDBJ whole genome shotgun (WGS) entry which is preliminary data.</text>
</comment>
<dbReference type="SUPFAM" id="SSF52151">
    <property type="entry name" value="FabD/lysophospholipase-like"/>
    <property type="match status" value="1"/>
</dbReference>
<name>A0AAV9UHS9_9PEZI</name>
<keyword evidence="5 16" id="KW-0812">Transmembrane</keyword>
<protein>
    <recommendedName>
        <fullName evidence="4 16">Lysophospholipase NTE1</fullName>
        <ecNumber evidence="3 16">3.1.1.5</ecNumber>
    </recommendedName>
    <alternativeName>
        <fullName evidence="16">Intracellular phospholipase B</fullName>
    </alternativeName>
</protein>
<keyword evidence="12 16" id="KW-0472">Membrane</keyword>
<dbReference type="SMART" id="SM00100">
    <property type="entry name" value="cNMP"/>
    <property type="match status" value="2"/>
</dbReference>
<evidence type="ECO:0000256" key="12">
    <source>
        <dbReference type="ARBA" id="ARBA00023136"/>
    </source>
</evidence>
<comment type="function">
    <text evidence="13">Intracellular phospholipase B that catalyzes the double deacylation of phosphatidylcholine (PC) to glycerophosphocholine (GroPCho). Plays an important role in membrane lipid homeostasis. Responsible for the rapid PC turnover in response to inositol, elevated temperatures, or when choline is present in the growth medium.</text>
</comment>
<dbReference type="PROSITE" id="PS50042">
    <property type="entry name" value="CNMP_BINDING_3"/>
    <property type="match status" value="2"/>
</dbReference>
<feature type="active site" description="Nucleophile" evidence="15">
    <location>
        <position position="1259"/>
    </location>
</feature>
<evidence type="ECO:0000256" key="3">
    <source>
        <dbReference type="ARBA" id="ARBA00013274"/>
    </source>
</evidence>
<feature type="short sequence motif" description="DGA/G" evidence="15">
    <location>
        <begin position="1377"/>
        <end position="1379"/>
    </location>
</feature>
<dbReference type="CDD" id="cd00038">
    <property type="entry name" value="CAP_ED"/>
    <property type="match status" value="2"/>
</dbReference>
<gene>
    <name evidence="20" type="primary">NTE1</name>
    <name evidence="20" type="ORF">TWF696_008676</name>
</gene>
<keyword evidence="9 15" id="KW-0442">Lipid degradation</keyword>
<feature type="domain" description="Cyclic nucleotide-binding" evidence="18">
    <location>
        <begin position="848"/>
        <end position="951"/>
    </location>
</feature>
<dbReference type="Gene3D" id="3.40.1090.10">
    <property type="entry name" value="Cytosolic phospholipase A2 catalytic domain"/>
    <property type="match status" value="2"/>
</dbReference>
<evidence type="ECO:0000256" key="16">
    <source>
        <dbReference type="RuleBase" id="RU362043"/>
    </source>
</evidence>
<sequence length="1535" mass="169265">MDSLAASSPSAVDGNSTVLPTAMSTVSPTHNLSLIATIIYYTLWTFQLLPWLSYWILSFTTYTVPALLFTLFSTSFSITMNFTTLLAILLLFTTLISYIVRYRYLNMYAHLPPEPQRKEPQIDMFTDEPEADDVKPGIASYFDEFLSAIKVFGYLERPIFHELTRHMQTRKLIAGETLLLEEEKGFCVVVDGLVQVFVKSIAQGANTTGDDEEDMSGGQGYQLLTEVKNGAPMSSLFTILSLFTEDVQLRQEDDDDGSSAPTPPQDISFSTPTSGNNVPRRPQDLPHLNTGASANSGIEHPFPQHGALPLPRQNSTNSESPALPRVPTFPMLADDFADSPSQYPNSRPTTPGMGHPQRPHGRPVRPRLHKSKSVHPDIIARATVDTTIAVIPAAAFKRLTRIYPKASAHIVSVILTRFLRVTFATARNYLGLTGEVLRTEKSMNNYTSYDLPNHLRGSALDRLKEKFALERSAAKDEEELKHGMVLNNNMGSTKRRRRSTFSIQTRIDLASKAAHVNSLNSPWVSSTHPGDLFSNVPLHRPRSNSSSHLSPQQGPVFGRGFTVSVPAHIDSTVNSSLQNSITSDSASGTLTMVSSRNSQMSVVPEEEDESSFREAVLECMFKAIGLTGAKLDGVKRPGGSAEGSPRLVSYDAKRQKAVFNSFGHIDPFDELETESVASTSMSTNSLFGGPASLDSMKDDVDIVFFPKGSVLVEEGDRSPGLYYVIDGFLDITMAIDDDKKPSVLGHNAMRKNSNVSLSSAIMPTLSRTNTASSLKTLPSTPTAKKPARRSLFMVKPGGVAGYIGCISGSRSFVEIRAKTDVYVGFLPRSSFERIMDKNPVVLLTMAKRITSLLPRLMLHIDFALEWLQINAGQVIYREGDESDAIYIVLNGRLRAIRGNADEGDMHVVGEYGQGESVGELEVLTESTRPVTLHAIRDTEVARFPKTLFNSLALEHPGITIQISKIIATRMRSLVEQPLDRKDNATLGSTKTANKMNLRTVCILPVASGVPVTEFSNRLSTALQQIGVPNGAVTLNQAAVLKHLDRHAFSRIGRLKLSQFLADQEEKYGMVLYVADTSVNSRWTQTCISQADCILLVALAEGNPAIGDYERYLVGMKTTARKELVLLHPERLVRPGLTRQWLKNRIWINGGHHHIQMAVPLANVQEPVRVKPKRFGSEIRKRAKALQDEISIYISRRTRQQVYPAEVPFKGDFHRLARRLCGKSVGLVLGGGGARGIAHVGVIRALEEEGIPIDLVGGTSIGSFVGALYARDADIVPVYGWVKKFSGRMASLWRLMLDLTYPAVSYTTGHEFNRGIFKTFGDSQIEDFWLEFYCNTTSISRSRMEIHTSGYAWRYVRASMSLAGLLPPLCDEGSMLLDGGYVDNLTVSHMKSLGADTIFAIDVGSMDDNTPQNYGDSLSGAWAVLNRWNPFSYTPNPPTLAEIQARLAYVSSVDALERAKQAPGCYYMRPPIDPYGTLDFGKFDEIYNVGYVYGKRFLRELREVKGGLRVWGGDNGGEGIGGKGIRWRRAGRRASI</sequence>
<evidence type="ECO:0000256" key="13">
    <source>
        <dbReference type="ARBA" id="ARBA00024965"/>
    </source>
</evidence>
<feature type="domain" description="PNPLA" evidence="19">
    <location>
        <begin position="1226"/>
        <end position="1390"/>
    </location>
</feature>
<dbReference type="PROSITE" id="PS01237">
    <property type="entry name" value="UPF0028"/>
    <property type="match status" value="1"/>
</dbReference>
<feature type="short sequence motif" description="GXGXXG" evidence="15">
    <location>
        <begin position="1230"/>
        <end position="1235"/>
    </location>
</feature>
<keyword evidence="10 16" id="KW-1133">Transmembrane helix</keyword>
<dbReference type="InterPro" id="IPR018490">
    <property type="entry name" value="cNMP-bd_dom_sf"/>
</dbReference>
<dbReference type="GO" id="GO:0004622">
    <property type="term" value="F:phosphatidylcholine lysophospholipase activity"/>
    <property type="evidence" value="ECO:0007669"/>
    <property type="project" value="UniProtKB-EC"/>
</dbReference>
<dbReference type="PROSITE" id="PS51635">
    <property type="entry name" value="PNPLA"/>
    <property type="match status" value="1"/>
</dbReference>
<dbReference type="EC" id="3.1.1.5" evidence="3 16"/>
<evidence type="ECO:0000256" key="11">
    <source>
        <dbReference type="ARBA" id="ARBA00023098"/>
    </source>
</evidence>
<dbReference type="InterPro" id="IPR014710">
    <property type="entry name" value="RmlC-like_jellyroll"/>
</dbReference>
<keyword evidence="6" id="KW-0677">Repeat</keyword>
<evidence type="ECO:0000313" key="21">
    <source>
        <dbReference type="Proteomes" id="UP001375240"/>
    </source>
</evidence>
<feature type="transmembrane region" description="Helical" evidence="16">
    <location>
        <begin position="52"/>
        <end position="72"/>
    </location>
</feature>
<evidence type="ECO:0000256" key="17">
    <source>
        <dbReference type="SAM" id="MobiDB-lite"/>
    </source>
</evidence>
<comment type="similarity">
    <text evidence="2 16">Belongs to the NTE family.</text>
</comment>
<organism evidence="20 21">
    <name type="scientific">Orbilia brochopaga</name>
    <dbReference type="NCBI Taxonomy" id="3140254"/>
    <lineage>
        <taxon>Eukaryota</taxon>
        <taxon>Fungi</taxon>
        <taxon>Dikarya</taxon>
        <taxon>Ascomycota</taxon>
        <taxon>Pezizomycotina</taxon>
        <taxon>Orbiliomycetes</taxon>
        <taxon>Orbiliales</taxon>
        <taxon>Orbiliaceae</taxon>
        <taxon>Orbilia</taxon>
    </lineage>
</organism>
<dbReference type="InterPro" id="IPR000595">
    <property type="entry name" value="cNMP-bd_dom"/>
</dbReference>
<evidence type="ECO:0000313" key="20">
    <source>
        <dbReference type="EMBL" id="KAK6341605.1"/>
    </source>
</evidence>
<dbReference type="InterPro" id="IPR016035">
    <property type="entry name" value="Acyl_Trfase/lysoPLipase"/>
</dbReference>
<dbReference type="GO" id="GO:0046470">
    <property type="term" value="P:phosphatidylcholine metabolic process"/>
    <property type="evidence" value="ECO:0007669"/>
    <property type="project" value="InterPro"/>
</dbReference>
<dbReference type="InterPro" id="IPR002641">
    <property type="entry name" value="PNPLA_dom"/>
</dbReference>
<keyword evidence="7 15" id="KW-0378">Hydrolase</keyword>
<feature type="compositionally biased region" description="Polar residues" evidence="17">
    <location>
        <begin position="265"/>
        <end position="277"/>
    </location>
</feature>
<dbReference type="FunFam" id="2.60.120.10:FF:000062">
    <property type="entry name" value="Lysophospholipase NTE1"/>
    <property type="match status" value="1"/>
</dbReference>
<keyword evidence="11 15" id="KW-0443">Lipid metabolism</keyword>
<evidence type="ECO:0000256" key="6">
    <source>
        <dbReference type="ARBA" id="ARBA00022737"/>
    </source>
</evidence>
<evidence type="ECO:0000259" key="19">
    <source>
        <dbReference type="PROSITE" id="PS51635"/>
    </source>
</evidence>
<dbReference type="PANTHER" id="PTHR14226">
    <property type="entry name" value="NEUROPATHY TARGET ESTERASE/SWISS CHEESE D.MELANOGASTER"/>
    <property type="match status" value="1"/>
</dbReference>
<dbReference type="GO" id="GO:0005789">
    <property type="term" value="C:endoplasmic reticulum membrane"/>
    <property type="evidence" value="ECO:0007669"/>
    <property type="project" value="UniProtKB-SubCell"/>
</dbReference>
<dbReference type="GO" id="GO:0016042">
    <property type="term" value="P:lipid catabolic process"/>
    <property type="evidence" value="ECO:0007669"/>
    <property type="project" value="UniProtKB-UniRule"/>
</dbReference>
<evidence type="ECO:0000256" key="14">
    <source>
        <dbReference type="ARBA" id="ARBA00049531"/>
    </source>
</evidence>
<reference evidence="20 21" key="1">
    <citation type="submission" date="2019-10" db="EMBL/GenBank/DDBJ databases">
        <authorList>
            <person name="Palmer J.M."/>
        </authorList>
    </citation>
    <scope>NUCLEOTIDE SEQUENCE [LARGE SCALE GENOMIC DNA]</scope>
    <source>
        <strain evidence="20 21">TWF696</strain>
    </source>
</reference>
<dbReference type="Pfam" id="PF24179">
    <property type="entry name" value="NTE_Ploop"/>
    <property type="match status" value="1"/>
</dbReference>
<dbReference type="Pfam" id="PF00027">
    <property type="entry name" value="cNMP_binding"/>
    <property type="match status" value="1"/>
</dbReference>